<name>A0ABV1D3X9_9FIRM</name>
<dbReference type="RefSeq" id="WP_008726035.1">
    <property type="nucleotide sequence ID" value="NZ_JBBMFM010000024.1"/>
</dbReference>
<evidence type="ECO:0000313" key="1">
    <source>
        <dbReference type="EMBL" id="MEQ2425105.1"/>
    </source>
</evidence>
<reference evidence="1 2" key="1">
    <citation type="submission" date="2024-03" db="EMBL/GenBank/DDBJ databases">
        <title>Human intestinal bacterial collection.</title>
        <authorList>
            <person name="Pauvert C."/>
            <person name="Hitch T.C.A."/>
            <person name="Clavel T."/>
        </authorList>
    </citation>
    <scope>NUCLEOTIDE SEQUENCE [LARGE SCALE GENOMIC DNA]</scope>
    <source>
        <strain evidence="1 2">CLA-SR-H021</strain>
    </source>
</reference>
<organism evidence="1 2">
    <name type="scientific">Enterocloster hominis</name>
    <name type="common">ex Hitch et al. 2024</name>
    <dbReference type="NCBI Taxonomy" id="1917870"/>
    <lineage>
        <taxon>Bacteria</taxon>
        <taxon>Bacillati</taxon>
        <taxon>Bacillota</taxon>
        <taxon>Clostridia</taxon>
        <taxon>Lachnospirales</taxon>
        <taxon>Lachnospiraceae</taxon>
        <taxon>Enterocloster</taxon>
    </lineage>
</organism>
<gene>
    <name evidence="1" type="ORF">WMQ36_08985</name>
</gene>
<comment type="caution">
    <text evidence="1">The sequence shown here is derived from an EMBL/GenBank/DDBJ whole genome shotgun (WGS) entry which is preliminary data.</text>
</comment>
<dbReference type="EMBL" id="JBBMFM010000024">
    <property type="protein sequence ID" value="MEQ2425105.1"/>
    <property type="molecule type" value="Genomic_DNA"/>
</dbReference>
<protein>
    <submittedName>
        <fullName evidence="1">Uncharacterized protein</fullName>
    </submittedName>
</protein>
<evidence type="ECO:0000313" key="2">
    <source>
        <dbReference type="Proteomes" id="UP001454086"/>
    </source>
</evidence>
<sequence>MNELTNYSGINDVIPYGGGSNFVNDLISAVPMAIASPILAYQRTKAQKKLAEIAIEARKCERDEILHTMRVLAKYGALTPELSQQLMVAYYQPAFPK</sequence>
<keyword evidence="2" id="KW-1185">Reference proteome</keyword>
<dbReference type="Proteomes" id="UP001454086">
    <property type="component" value="Unassembled WGS sequence"/>
</dbReference>
<proteinExistence type="predicted"/>
<accession>A0ABV1D3X9</accession>